<dbReference type="Pfam" id="PF15854">
    <property type="entry name" value="GPR15L"/>
    <property type="match status" value="1"/>
</dbReference>
<dbReference type="Proteomes" id="UP000664940">
    <property type="component" value="Unassembled WGS sequence"/>
</dbReference>
<dbReference type="AlphaFoldDB" id="A0A834ADN3"/>
<feature type="signal peptide" evidence="1">
    <location>
        <begin position="1"/>
        <end position="24"/>
    </location>
</feature>
<dbReference type="PROSITE" id="PS51257">
    <property type="entry name" value="PROKAR_LIPOPROTEIN"/>
    <property type="match status" value="1"/>
</dbReference>
<name>A0A834ADN3_9CHIR</name>
<dbReference type="EMBL" id="JABVXQ010000005">
    <property type="protein sequence ID" value="KAF6107716.1"/>
    <property type="molecule type" value="Genomic_DNA"/>
</dbReference>
<evidence type="ECO:0000313" key="2">
    <source>
        <dbReference type="EMBL" id="KAF6107716.1"/>
    </source>
</evidence>
<feature type="chain" id="PRO_5032439907" evidence="1">
    <location>
        <begin position="25"/>
        <end position="76"/>
    </location>
</feature>
<proteinExistence type="predicted"/>
<dbReference type="InterPro" id="IPR031713">
    <property type="entry name" value="GPR15L"/>
</dbReference>
<accession>A0A834ADN3</accession>
<protein>
    <submittedName>
        <fullName evidence="2">Colon-derived SUSD2 binding factor</fullName>
    </submittedName>
</protein>
<reference evidence="2 3" key="1">
    <citation type="journal article" date="2020" name="Nature">
        <title>Six reference-quality genomes reveal evolution of bat adaptations.</title>
        <authorList>
            <person name="Jebb D."/>
            <person name="Huang Z."/>
            <person name="Pippel M."/>
            <person name="Hughes G.M."/>
            <person name="Lavrichenko K."/>
            <person name="Devanna P."/>
            <person name="Winkler S."/>
            <person name="Jermiin L.S."/>
            <person name="Skirmuntt E.C."/>
            <person name="Katzourakis A."/>
            <person name="Burkitt-Gray L."/>
            <person name="Ray D.A."/>
            <person name="Sullivan K.A.M."/>
            <person name="Roscito J.G."/>
            <person name="Kirilenko B.M."/>
            <person name="Davalos L.M."/>
            <person name="Corthals A.P."/>
            <person name="Power M.L."/>
            <person name="Jones G."/>
            <person name="Ransome R.D."/>
            <person name="Dechmann D.K.N."/>
            <person name="Locatelli A.G."/>
            <person name="Puechmaille S.J."/>
            <person name="Fedrigo O."/>
            <person name="Jarvis E.D."/>
            <person name="Hiller M."/>
            <person name="Vernes S.C."/>
            <person name="Myers E.W."/>
            <person name="Teeling E.C."/>
        </authorList>
    </citation>
    <scope>NUCLEOTIDE SEQUENCE [LARGE SCALE GENOMIC DNA]</scope>
    <source>
        <strain evidence="2">Bat1K_MPI-CBG_1</strain>
    </source>
</reference>
<comment type="caution">
    <text evidence="2">The sequence shown here is derived from an EMBL/GenBank/DDBJ whole genome shotgun (WGS) entry which is preliminary data.</text>
</comment>
<dbReference type="GO" id="GO:0001664">
    <property type="term" value="F:G protein-coupled receptor binding"/>
    <property type="evidence" value="ECO:0007669"/>
    <property type="project" value="InterPro"/>
</dbReference>
<organism evidence="2 3">
    <name type="scientific">Phyllostomus discolor</name>
    <name type="common">pale spear-nosed bat</name>
    <dbReference type="NCBI Taxonomy" id="89673"/>
    <lineage>
        <taxon>Eukaryota</taxon>
        <taxon>Metazoa</taxon>
        <taxon>Chordata</taxon>
        <taxon>Craniata</taxon>
        <taxon>Vertebrata</taxon>
        <taxon>Euteleostomi</taxon>
        <taxon>Mammalia</taxon>
        <taxon>Eutheria</taxon>
        <taxon>Laurasiatheria</taxon>
        <taxon>Chiroptera</taxon>
        <taxon>Yangochiroptera</taxon>
        <taxon>Phyllostomidae</taxon>
        <taxon>Phyllostominae</taxon>
        <taxon>Phyllostomus</taxon>
    </lineage>
</organism>
<sequence length="76" mass="8266">MRFLVLSSLLCLLLLCSCIFSAEGKKHPRHPAKPLKGKPCCSPVLGTQKGHRGICKPCKFKPKSSIWVVPGALPQV</sequence>
<evidence type="ECO:0000313" key="3">
    <source>
        <dbReference type="Proteomes" id="UP000664940"/>
    </source>
</evidence>
<keyword evidence="1" id="KW-0732">Signal</keyword>
<evidence type="ECO:0000256" key="1">
    <source>
        <dbReference type="SAM" id="SignalP"/>
    </source>
</evidence>
<gene>
    <name evidence="2" type="ORF">HJG60_001631</name>
</gene>